<feature type="chain" id="PRO_5042074483" evidence="1">
    <location>
        <begin position="22"/>
        <end position="75"/>
    </location>
</feature>
<comment type="caution">
    <text evidence="2">The sequence shown here is derived from an EMBL/GenBank/DDBJ whole genome shotgun (WGS) entry which is preliminary data.</text>
</comment>
<proteinExistence type="predicted"/>
<evidence type="ECO:0000313" key="3">
    <source>
        <dbReference type="Proteomes" id="UP001230504"/>
    </source>
</evidence>
<dbReference type="EMBL" id="JAHLJV010000033">
    <property type="protein sequence ID" value="KAK1590167.1"/>
    <property type="molecule type" value="Genomic_DNA"/>
</dbReference>
<dbReference type="AlphaFoldDB" id="A0AAD8PYU1"/>
<organism evidence="2 3">
    <name type="scientific">Colletotrichum navitas</name>
    <dbReference type="NCBI Taxonomy" id="681940"/>
    <lineage>
        <taxon>Eukaryota</taxon>
        <taxon>Fungi</taxon>
        <taxon>Dikarya</taxon>
        <taxon>Ascomycota</taxon>
        <taxon>Pezizomycotina</taxon>
        <taxon>Sordariomycetes</taxon>
        <taxon>Hypocreomycetidae</taxon>
        <taxon>Glomerellales</taxon>
        <taxon>Glomerellaceae</taxon>
        <taxon>Colletotrichum</taxon>
        <taxon>Colletotrichum graminicola species complex</taxon>
    </lineage>
</organism>
<reference evidence="2" key="1">
    <citation type="submission" date="2021-06" db="EMBL/GenBank/DDBJ databases">
        <title>Comparative genomics, transcriptomics and evolutionary studies reveal genomic signatures of adaptation to plant cell wall in hemibiotrophic fungi.</title>
        <authorList>
            <consortium name="DOE Joint Genome Institute"/>
            <person name="Baroncelli R."/>
            <person name="Diaz J.F."/>
            <person name="Benocci T."/>
            <person name="Peng M."/>
            <person name="Battaglia E."/>
            <person name="Haridas S."/>
            <person name="Andreopoulos W."/>
            <person name="Labutti K."/>
            <person name="Pangilinan J."/>
            <person name="Floch G.L."/>
            <person name="Makela M.R."/>
            <person name="Henrissat B."/>
            <person name="Grigoriev I.V."/>
            <person name="Crouch J.A."/>
            <person name="De Vries R.P."/>
            <person name="Sukno S.A."/>
            <person name="Thon M.R."/>
        </authorList>
    </citation>
    <scope>NUCLEOTIDE SEQUENCE</scope>
    <source>
        <strain evidence="2">CBS 125086</strain>
    </source>
</reference>
<sequence>MCARATSAFIFILEVCLRAWARFIPCLSLGDEVLEAAVLDFSPSDKRLFDLLKGSKRSNREFNNVIIRLLSDYIE</sequence>
<gene>
    <name evidence="2" type="ORF">LY79DRAFT_223662</name>
</gene>
<keyword evidence="1" id="KW-0732">Signal</keyword>
<evidence type="ECO:0000313" key="2">
    <source>
        <dbReference type="EMBL" id="KAK1590167.1"/>
    </source>
</evidence>
<name>A0AAD8PYU1_9PEZI</name>
<evidence type="ECO:0000256" key="1">
    <source>
        <dbReference type="SAM" id="SignalP"/>
    </source>
</evidence>
<feature type="signal peptide" evidence="1">
    <location>
        <begin position="1"/>
        <end position="21"/>
    </location>
</feature>
<keyword evidence="3" id="KW-1185">Reference proteome</keyword>
<accession>A0AAD8PYU1</accession>
<dbReference type="Proteomes" id="UP001230504">
    <property type="component" value="Unassembled WGS sequence"/>
</dbReference>
<dbReference type="GeneID" id="85435867"/>
<protein>
    <submittedName>
        <fullName evidence="2">Uncharacterized protein</fullName>
    </submittedName>
</protein>
<dbReference type="RefSeq" id="XP_060413665.1">
    <property type="nucleotide sequence ID" value="XM_060551627.1"/>
</dbReference>